<comment type="domain">
    <text evidence="2">A Gly-cisPro motif from one monomer fits into the active site of the other monomer to allow specific chiral rejection of L-amino acids.</text>
</comment>
<dbReference type="GO" id="GO:0051500">
    <property type="term" value="F:D-tyrosyl-tRNA(Tyr) deacylase activity"/>
    <property type="evidence" value="ECO:0007669"/>
    <property type="project" value="TreeGrafter"/>
</dbReference>
<reference evidence="3" key="1">
    <citation type="journal article" date="2020" name="mSystems">
        <title>Genome- and Community-Level Interaction Insights into Carbon Utilization and Element Cycling Functions of Hydrothermarchaeota in Hydrothermal Sediment.</title>
        <authorList>
            <person name="Zhou Z."/>
            <person name="Liu Y."/>
            <person name="Xu W."/>
            <person name="Pan J."/>
            <person name="Luo Z.H."/>
            <person name="Li M."/>
        </authorList>
    </citation>
    <scope>NUCLEOTIDE SEQUENCE [LARGE SCALE GENOMIC DNA]</scope>
    <source>
        <strain evidence="3">SpSt-500</strain>
    </source>
</reference>
<accession>A0A832G794</accession>
<dbReference type="GO" id="GO:0000049">
    <property type="term" value="F:tRNA binding"/>
    <property type="evidence" value="ECO:0007669"/>
    <property type="project" value="UniProtKB-UniRule"/>
</dbReference>
<keyword evidence="2" id="KW-0963">Cytoplasm</keyword>
<gene>
    <name evidence="2" type="primary">dtd</name>
    <name evidence="3" type="ORF">ENS56_02435</name>
</gene>
<dbReference type="InterPro" id="IPR003732">
    <property type="entry name" value="Daa-tRNA_deacyls_DTD"/>
</dbReference>
<evidence type="ECO:0000256" key="1">
    <source>
        <dbReference type="ARBA" id="ARBA00009673"/>
    </source>
</evidence>
<sequence>MKVVVQKVSEAGVYIEEENYSAEIGKGLVILLGIKQDDTEEDVNFLADKCSNLRIFLDENEKMNLSVKDVQGEVLVISQFTLYGDAQKGNRPGFTEAARPEIAIPLYEKFIHRMKENLGNEKVKVGIFGAMMLVKIFNDGPVTIIIDSKRKLTS</sequence>
<dbReference type="HAMAP" id="MF_00518">
    <property type="entry name" value="Deacylase_Dtd"/>
    <property type="match status" value="1"/>
</dbReference>
<comment type="catalytic activity">
    <reaction evidence="2">
        <text>a D-aminoacyl-tRNA + H2O = a tRNA + a D-alpha-amino acid + H(+)</text>
        <dbReference type="Rhea" id="RHEA:13953"/>
        <dbReference type="Rhea" id="RHEA-COMP:10123"/>
        <dbReference type="Rhea" id="RHEA-COMP:10124"/>
        <dbReference type="ChEBI" id="CHEBI:15377"/>
        <dbReference type="ChEBI" id="CHEBI:15378"/>
        <dbReference type="ChEBI" id="CHEBI:59871"/>
        <dbReference type="ChEBI" id="CHEBI:78442"/>
        <dbReference type="ChEBI" id="CHEBI:79333"/>
        <dbReference type="EC" id="3.1.1.96"/>
    </reaction>
</comment>
<dbReference type="EC" id="3.1.1.-" evidence="2"/>
<dbReference type="SUPFAM" id="SSF69500">
    <property type="entry name" value="DTD-like"/>
    <property type="match status" value="1"/>
</dbReference>
<keyword evidence="2" id="KW-0694">RNA-binding</keyword>
<dbReference type="GO" id="GO:0043908">
    <property type="term" value="F:Ser(Gly)-tRNA(Ala) hydrolase activity"/>
    <property type="evidence" value="ECO:0007669"/>
    <property type="project" value="UniProtKB-UniRule"/>
</dbReference>
<comment type="subcellular location">
    <subcellularLocation>
        <location evidence="2">Cytoplasm</location>
    </subcellularLocation>
</comment>
<dbReference type="NCBIfam" id="TIGR00256">
    <property type="entry name" value="D-aminoacyl-tRNA deacylase"/>
    <property type="match status" value="1"/>
</dbReference>
<dbReference type="EC" id="3.1.1.96" evidence="2"/>
<feature type="short sequence motif" description="Gly-cisPro motif, important for rejection of L-amino acids" evidence="2">
    <location>
        <begin position="140"/>
        <end position="141"/>
    </location>
</feature>
<evidence type="ECO:0000313" key="3">
    <source>
        <dbReference type="EMBL" id="HGT46872.1"/>
    </source>
</evidence>
<dbReference type="EMBL" id="DSVI01000004">
    <property type="protein sequence ID" value="HGT46872.1"/>
    <property type="molecule type" value="Genomic_DNA"/>
</dbReference>
<proteinExistence type="inferred from homology"/>
<evidence type="ECO:0000256" key="2">
    <source>
        <dbReference type="HAMAP-Rule" id="MF_00518"/>
    </source>
</evidence>
<dbReference type="AlphaFoldDB" id="A0A832G794"/>
<keyword evidence="2 3" id="KW-0378">Hydrolase</keyword>
<keyword evidence="2" id="KW-0820">tRNA-binding</keyword>
<name>A0A832G794_9BACT</name>
<dbReference type="InterPro" id="IPR023509">
    <property type="entry name" value="DTD-like_sf"/>
</dbReference>
<dbReference type="GO" id="GO:0005737">
    <property type="term" value="C:cytoplasm"/>
    <property type="evidence" value="ECO:0007669"/>
    <property type="project" value="UniProtKB-SubCell"/>
</dbReference>
<comment type="caution">
    <text evidence="3">The sequence shown here is derived from an EMBL/GenBank/DDBJ whole genome shotgun (WGS) entry which is preliminary data.</text>
</comment>
<protein>
    <recommendedName>
        <fullName evidence="2">D-aminoacyl-tRNA deacylase</fullName>
        <shortName evidence="2">DTD</shortName>
        <ecNumber evidence="2">3.1.1.96</ecNumber>
    </recommendedName>
    <alternativeName>
        <fullName evidence="2">Gly-tRNA(Ala) deacylase</fullName>
        <ecNumber evidence="2">3.1.1.-</ecNumber>
    </alternativeName>
</protein>
<comment type="subunit">
    <text evidence="2">Homodimer.</text>
</comment>
<dbReference type="PANTHER" id="PTHR10472">
    <property type="entry name" value="D-TYROSYL-TRNA TYR DEACYLASE"/>
    <property type="match status" value="1"/>
</dbReference>
<comment type="function">
    <text evidence="2">An aminoacyl-tRNA editing enzyme that deacylates mischarged D-aminoacyl-tRNAs. Also deacylates mischarged glycyl-tRNA(Ala), protecting cells against glycine mischarging by AlaRS. Acts via tRNA-based rather than protein-based catalysis; rejects L-amino acids rather than detecting D-amino acids in the active site. By recycling D-aminoacyl-tRNA to D-amino acids and free tRNA molecules, this enzyme counteracts the toxicity associated with the formation of D-aminoacyl-tRNA entities in vivo and helps enforce protein L-homochirality.</text>
</comment>
<comment type="similarity">
    <text evidence="1 2">Belongs to the DTD family.</text>
</comment>
<dbReference type="PANTHER" id="PTHR10472:SF5">
    <property type="entry name" value="D-AMINOACYL-TRNA DEACYLASE 1"/>
    <property type="match status" value="1"/>
</dbReference>
<dbReference type="GO" id="GO:0106026">
    <property type="term" value="F:Gly-tRNA(Ala) deacylase activity"/>
    <property type="evidence" value="ECO:0007669"/>
    <property type="project" value="UniProtKB-UniRule"/>
</dbReference>
<comment type="catalytic activity">
    <reaction evidence="2">
        <text>glycyl-tRNA(Ala) + H2O = tRNA(Ala) + glycine + H(+)</text>
        <dbReference type="Rhea" id="RHEA:53744"/>
        <dbReference type="Rhea" id="RHEA-COMP:9657"/>
        <dbReference type="Rhea" id="RHEA-COMP:13640"/>
        <dbReference type="ChEBI" id="CHEBI:15377"/>
        <dbReference type="ChEBI" id="CHEBI:15378"/>
        <dbReference type="ChEBI" id="CHEBI:57305"/>
        <dbReference type="ChEBI" id="CHEBI:78442"/>
        <dbReference type="ChEBI" id="CHEBI:78522"/>
    </reaction>
</comment>
<dbReference type="Pfam" id="PF02580">
    <property type="entry name" value="Tyr_Deacylase"/>
    <property type="match status" value="1"/>
</dbReference>
<dbReference type="GO" id="GO:0019478">
    <property type="term" value="P:D-amino acid catabolic process"/>
    <property type="evidence" value="ECO:0007669"/>
    <property type="project" value="UniProtKB-UniRule"/>
</dbReference>
<dbReference type="Gene3D" id="3.50.80.10">
    <property type="entry name" value="D-tyrosyl-tRNA(Tyr) deacylase"/>
    <property type="match status" value="1"/>
</dbReference>
<dbReference type="FunFam" id="3.50.80.10:FF:000001">
    <property type="entry name" value="D-aminoacyl-tRNA deacylase"/>
    <property type="match status" value="1"/>
</dbReference>
<organism evidence="3">
    <name type="scientific">Ignavibacterium album</name>
    <dbReference type="NCBI Taxonomy" id="591197"/>
    <lineage>
        <taxon>Bacteria</taxon>
        <taxon>Pseudomonadati</taxon>
        <taxon>Ignavibacteriota</taxon>
        <taxon>Ignavibacteria</taxon>
        <taxon>Ignavibacteriales</taxon>
        <taxon>Ignavibacteriaceae</taxon>
        <taxon>Ignavibacterium</taxon>
    </lineage>
</organism>